<dbReference type="InParanoid" id="A0A6P6DT61"/>
<feature type="region of interest" description="Disordered" evidence="1">
    <location>
        <begin position="122"/>
        <end position="152"/>
    </location>
</feature>
<dbReference type="GO" id="GO:0006974">
    <property type="term" value="P:DNA damage response"/>
    <property type="evidence" value="ECO:0007669"/>
    <property type="project" value="UniProtKB-ARBA"/>
</dbReference>
<dbReference type="AlphaFoldDB" id="A0A6P6DT61"/>
<evidence type="ECO:0000256" key="1">
    <source>
        <dbReference type="SAM" id="MobiDB-lite"/>
    </source>
</evidence>
<accession>A0A6P6DT61</accession>
<dbReference type="CTD" id="93953"/>
<feature type="region of interest" description="Disordered" evidence="1">
    <location>
        <begin position="37"/>
        <end position="102"/>
    </location>
</feature>
<feature type="compositionally biased region" description="Low complexity" evidence="1">
    <location>
        <begin position="91"/>
        <end position="102"/>
    </location>
</feature>
<protein>
    <submittedName>
        <fullName evidence="4">Acidic repeat-containing protein</fullName>
    </submittedName>
</protein>
<sequence length="419" mass="48806">MGPIVINSESDDEYAYKKRKIKVYEINSEDELLEVISDSEEEPTTEIQKSPHNLPDDVPRDDVPPDDVPRDDVPPDDVPPDDVHEMLDLGENLNQPPNNSENNLEIRNQVLSTTEEPIPVADQPRKRKRKTNNIYTLPDDTPRYIAMSSSEDSDVDEEEMYATGYMERNRIYLCRRTRCQIPDCFFLDIEKSKRYSGRNFKRNRDELVQRIYRLLNNSVFDQKLPEKMEIIWNKKLQKTAGLCFTSEGLHPERKPCAKIEISVKICDSADRLRDTLIHELCHAAAWIIGGSKVSHGAVWKYFTRKANWIHPEVPLVTRCHNFDINYKVYYECKQCKARIGRYTRSLNTKYFVCSLCQGPLVLLPLTRKDGTPIQPHVRPFSKYVQENYRTVFLETGLNHSEVMRKLSRDYAASKQKKNC</sequence>
<gene>
    <name evidence="4" type="primary">Gcna</name>
</gene>
<name>A0A6P6DT61_OCTDE</name>
<dbReference type="GO" id="GO:0005634">
    <property type="term" value="C:nucleus"/>
    <property type="evidence" value="ECO:0007669"/>
    <property type="project" value="TreeGrafter"/>
</dbReference>
<organism evidence="3 4">
    <name type="scientific">Octodon degus</name>
    <name type="common">Degu</name>
    <name type="synonym">Sciurus degus</name>
    <dbReference type="NCBI Taxonomy" id="10160"/>
    <lineage>
        <taxon>Eukaryota</taxon>
        <taxon>Metazoa</taxon>
        <taxon>Chordata</taxon>
        <taxon>Craniata</taxon>
        <taxon>Vertebrata</taxon>
        <taxon>Euteleostomi</taxon>
        <taxon>Mammalia</taxon>
        <taxon>Eutheria</taxon>
        <taxon>Euarchontoglires</taxon>
        <taxon>Glires</taxon>
        <taxon>Rodentia</taxon>
        <taxon>Hystricomorpha</taxon>
        <taxon>Octodontidae</taxon>
        <taxon>Octodon</taxon>
    </lineage>
</organism>
<reference evidence="4" key="1">
    <citation type="submission" date="2025-08" db="UniProtKB">
        <authorList>
            <consortium name="RefSeq"/>
        </authorList>
    </citation>
    <scope>IDENTIFICATION</scope>
</reference>
<dbReference type="OrthoDB" id="20772at2759"/>
<evidence type="ECO:0000259" key="2">
    <source>
        <dbReference type="SMART" id="SM00731"/>
    </source>
</evidence>
<dbReference type="PANTHER" id="PTHR23099:SF0">
    <property type="entry name" value="GERM CELL NUCLEAR ACIDIC PROTEIN"/>
    <property type="match status" value="1"/>
</dbReference>
<feature type="compositionally biased region" description="Basic and acidic residues" evidence="1">
    <location>
        <begin position="54"/>
        <end position="73"/>
    </location>
</feature>
<evidence type="ECO:0000313" key="4">
    <source>
        <dbReference type="RefSeq" id="XP_023562888.1"/>
    </source>
</evidence>
<dbReference type="RefSeq" id="XP_023562888.1">
    <property type="nucleotide sequence ID" value="XM_023707120.1"/>
</dbReference>
<dbReference type="Pfam" id="PF10263">
    <property type="entry name" value="SprT-like"/>
    <property type="match status" value="1"/>
</dbReference>
<feature type="domain" description="SprT-like" evidence="2">
    <location>
        <begin position="205"/>
        <end position="363"/>
    </location>
</feature>
<dbReference type="Proteomes" id="UP000515203">
    <property type="component" value="Unplaced"/>
</dbReference>
<dbReference type="InterPro" id="IPR006640">
    <property type="entry name" value="SprT-like_domain"/>
</dbReference>
<dbReference type="GeneID" id="101576079"/>
<keyword evidence="3" id="KW-1185">Reference proteome</keyword>
<dbReference type="PANTHER" id="PTHR23099">
    <property type="entry name" value="TRANSCRIPTIONAL REGULATOR"/>
    <property type="match status" value="1"/>
</dbReference>
<proteinExistence type="predicted"/>
<dbReference type="SMART" id="SM00731">
    <property type="entry name" value="SprT"/>
    <property type="match status" value="1"/>
</dbReference>
<evidence type="ECO:0000313" key="3">
    <source>
        <dbReference type="Proteomes" id="UP000515203"/>
    </source>
</evidence>